<name>A0A6G4XAM6_9ACTN</name>
<organism evidence="2 3">
    <name type="scientific">Streptomyces boncukensis</name>
    <dbReference type="NCBI Taxonomy" id="2711219"/>
    <lineage>
        <taxon>Bacteria</taxon>
        <taxon>Bacillati</taxon>
        <taxon>Actinomycetota</taxon>
        <taxon>Actinomycetes</taxon>
        <taxon>Kitasatosporales</taxon>
        <taxon>Streptomycetaceae</taxon>
        <taxon>Streptomyces</taxon>
    </lineage>
</organism>
<feature type="region of interest" description="Disordered" evidence="1">
    <location>
        <begin position="208"/>
        <end position="227"/>
    </location>
</feature>
<feature type="compositionally biased region" description="Basic residues" evidence="1">
    <location>
        <begin position="104"/>
        <end position="116"/>
    </location>
</feature>
<accession>A0A6G4XAM6</accession>
<feature type="region of interest" description="Disordered" evidence="1">
    <location>
        <begin position="77"/>
        <end position="150"/>
    </location>
</feature>
<sequence length="227" mass="23891">MSSVQAGGVLPGQHPGGQRGSTGQGVLGARPALHQAGLGGGRVGQQPRVIEFGGRDALRVIDDQHPGAAQGIQERAVSRLRPPGQGQGQGGVAERLQQRGPQLRQRRLHRHQRRPGHQAARQQAQRLVERDGPALPRVPVEARHGTRRSRVHEGLGHLARLPGGDTGRTRHLQPRIRRAGQRGTGAGLGDGLYRYGDAAVPVVCPAGRARPASSTVPGNAGSASTRP</sequence>
<feature type="compositionally biased region" description="Polar residues" evidence="1">
    <location>
        <begin position="212"/>
        <end position="227"/>
    </location>
</feature>
<proteinExistence type="predicted"/>
<protein>
    <submittedName>
        <fullName evidence="2">Uncharacterized protein</fullName>
    </submittedName>
</protein>
<dbReference type="AlphaFoldDB" id="A0A6G4XAM6"/>
<keyword evidence="3" id="KW-1185">Reference proteome</keyword>
<evidence type="ECO:0000256" key="1">
    <source>
        <dbReference type="SAM" id="MobiDB-lite"/>
    </source>
</evidence>
<dbReference type="EMBL" id="JAAKZZ010000984">
    <property type="protein sequence ID" value="NGO73910.1"/>
    <property type="molecule type" value="Genomic_DNA"/>
</dbReference>
<dbReference type="Proteomes" id="UP000477722">
    <property type="component" value="Unassembled WGS sequence"/>
</dbReference>
<feature type="compositionally biased region" description="Gly residues" evidence="1">
    <location>
        <begin position="14"/>
        <end position="26"/>
    </location>
</feature>
<evidence type="ECO:0000313" key="2">
    <source>
        <dbReference type="EMBL" id="NGO73910.1"/>
    </source>
</evidence>
<comment type="caution">
    <text evidence="2">The sequence shown here is derived from an EMBL/GenBank/DDBJ whole genome shotgun (WGS) entry which is preliminary data.</text>
</comment>
<evidence type="ECO:0000313" key="3">
    <source>
        <dbReference type="Proteomes" id="UP000477722"/>
    </source>
</evidence>
<reference evidence="2 3" key="1">
    <citation type="submission" date="2020-02" db="EMBL/GenBank/DDBJ databases">
        <title>Whole-genome analyses of novel actinobacteria.</title>
        <authorList>
            <person name="Sahin N."/>
            <person name="Tatar D."/>
        </authorList>
    </citation>
    <scope>NUCLEOTIDE SEQUENCE [LARGE SCALE GENOMIC DNA]</scope>
    <source>
        <strain evidence="2 3">SB3404</strain>
    </source>
</reference>
<feature type="region of interest" description="Disordered" evidence="1">
    <location>
        <begin position="1"/>
        <end position="27"/>
    </location>
</feature>
<gene>
    <name evidence="2" type="ORF">G5C65_37465</name>
</gene>